<evidence type="ECO:0000313" key="5">
    <source>
        <dbReference type="Proteomes" id="UP000317557"/>
    </source>
</evidence>
<name>A0A521C3A1_9BACT</name>
<evidence type="ECO:0008006" key="6">
    <source>
        <dbReference type="Google" id="ProtNLM"/>
    </source>
</evidence>
<dbReference type="AlphaFoldDB" id="A0A521C3A1"/>
<feature type="domain" description="PcRGLX/YetA-like N-terminal RIFT barrel" evidence="1">
    <location>
        <begin position="32"/>
        <end position="110"/>
    </location>
</feature>
<accession>A0A521C3A1</accession>
<evidence type="ECO:0000259" key="2">
    <source>
        <dbReference type="Pfam" id="PF21345"/>
    </source>
</evidence>
<sequence>MKAQKRAVRVLSVLVCLFFAGNYGQLIAQSKSVPLTWLEDNSFETDIGVSWGVPFTKGEVQPGDTFSLTDNTGTKIPVQNWPMAYWPDGSIKWTGLAAVVPPSSGNGFQLSVGTSATSESLVLAQETKAGIEINTGVIQAIIPKNGSSFLSSLKINGQQVGKNGQLIAINEDRSRLESEGILEQKRFVSRIQEVTLEQSGPVRAVVKVEGSHVAPKSDREWLPFVVRLYFYAGQSSVKMVHSFVFDGDQKEDFIKGLGVEFSVPMREQTHNRWAKFTGDTGLFSEPAQLIAGRRPNDEGIYSRHVSGNTVANKEELPNGKLIDDLAIWNDFKLTQLNDGAYTISKRTGQEGAWVKSARGERSSGMVFTGDTKGGLAVSMRNFWELSPTQLQVTDLEKEEAKLMVWLWSPDAPAMDLRHYDTKGHGLSASYEDYEEGFSKAHGVARTTEITLMAFNHLPDNESLLKLEDTFSNPPRLVSTPEYYYSTNTFGYWSLPDRSNPVKRKLEDQLDMMFSFYKNQAEEHRWYGFWDYGDIMHTYDPFRNTWKYDVGGFAWMNSEECPDVWLWYSFLRKGRADIFKMAEAMTRHTQEVDVYHLGRFAGLGSRHNVRHWGDSAKELRISQALLKRFYYYLTTDERTGDLLTQVKDADYALLEVDPLRKILPKSPYPTHIRSGPDWLAAAGNWMTEWERTGNTKYRDKIKTGMKALANMPDGLLTSISFGYDPETGMLYDDPDQRLPVGQFVMIMGGAEVAFELETLLDLPEFWEVWLELCEEWARTGGGDMAAPRAIAYAAYKKNDAELGRLAWQQMFKEGGDGTGLIRFPEKFDRVNEAGVPYPTDEIPKYMATGHLSQWALNVIGTLELAGKWIPELEEVEAGEYDGK</sequence>
<keyword evidence="5" id="KW-1185">Reference proteome</keyword>
<reference evidence="4 5" key="1">
    <citation type="submission" date="2017-05" db="EMBL/GenBank/DDBJ databases">
        <authorList>
            <person name="Varghese N."/>
            <person name="Submissions S."/>
        </authorList>
    </citation>
    <scope>NUCLEOTIDE SEQUENCE [LARGE SCALE GENOMIC DNA]</scope>
    <source>
        <strain evidence="4 5">DSM 21985</strain>
    </source>
</reference>
<dbReference type="InterPro" id="IPR048329">
    <property type="entry name" value="PcRGLX_1st"/>
</dbReference>
<organism evidence="4 5">
    <name type="scientific">Gracilimonas mengyeensis</name>
    <dbReference type="NCBI Taxonomy" id="1302730"/>
    <lineage>
        <taxon>Bacteria</taxon>
        <taxon>Pseudomonadati</taxon>
        <taxon>Balneolota</taxon>
        <taxon>Balneolia</taxon>
        <taxon>Balneolales</taxon>
        <taxon>Balneolaceae</taxon>
        <taxon>Gracilimonas</taxon>
    </lineage>
</organism>
<proteinExistence type="predicted"/>
<dbReference type="InterPro" id="IPR048330">
    <property type="entry name" value="PcRGLX/YetA_2nd"/>
</dbReference>
<evidence type="ECO:0000313" key="4">
    <source>
        <dbReference type="EMBL" id="SMO53922.1"/>
    </source>
</evidence>
<feature type="domain" description="PcRGLX/YetA-like C-terminal alpha/alpha toroid" evidence="3">
    <location>
        <begin position="473"/>
        <end position="867"/>
    </location>
</feature>
<dbReference type="PANTHER" id="PTHR40081:SF1">
    <property type="entry name" value="TAT PATHWAY SIGNAL SEQUENCE DOMAIN PROTEIN"/>
    <property type="match status" value="1"/>
</dbReference>
<dbReference type="Proteomes" id="UP000317557">
    <property type="component" value="Unassembled WGS sequence"/>
</dbReference>
<dbReference type="InterPro" id="IPR048331">
    <property type="entry name" value="PcRGLX/YetA_3rd"/>
</dbReference>
<dbReference type="EMBL" id="FXTP01000004">
    <property type="protein sequence ID" value="SMO53922.1"/>
    <property type="molecule type" value="Genomic_DNA"/>
</dbReference>
<evidence type="ECO:0000259" key="3">
    <source>
        <dbReference type="Pfam" id="PF21346"/>
    </source>
</evidence>
<dbReference type="Pfam" id="PF21345">
    <property type="entry name" value="PcRGLX_2nd"/>
    <property type="match status" value="1"/>
</dbReference>
<dbReference type="InterPro" id="IPR045793">
    <property type="entry name" value="PcRGLX/YetA-like"/>
</dbReference>
<dbReference type="Pfam" id="PF21346">
    <property type="entry name" value="PcRGLX_3rd"/>
    <property type="match status" value="1"/>
</dbReference>
<dbReference type="PANTHER" id="PTHR40081">
    <property type="entry name" value="CONCANAVALIN A-LIKE LECTIN/GLUCANASE"/>
    <property type="match status" value="1"/>
</dbReference>
<gene>
    <name evidence="4" type="ORF">SAMN06265219_104123</name>
</gene>
<feature type="domain" description="PcRGLX/YetA-like central beta-sandwich" evidence="2">
    <location>
        <begin position="123"/>
        <end position="466"/>
    </location>
</feature>
<dbReference type="Pfam" id="PF19501">
    <property type="entry name" value="PcRGLX_1st"/>
    <property type="match status" value="1"/>
</dbReference>
<protein>
    <recommendedName>
        <fullName evidence="6">Tat pathway signal sequence domain protein</fullName>
    </recommendedName>
</protein>
<evidence type="ECO:0000259" key="1">
    <source>
        <dbReference type="Pfam" id="PF19501"/>
    </source>
</evidence>